<evidence type="ECO:0000313" key="2">
    <source>
        <dbReference type="EMBL" id="KIM81422.1"/>
    </source>
</evidence>
<reference evidence="3" key="2">
    <citation type="submission" date="2015-01" db="EMBL/GenBank/DDBJ databases">
        <title>Evolutionary Origins and Diversification of the Mycorrhizal Mutualists.</title>
        <authorList>
            <consortium name="DOE Joint Genome Institute"/>
            <consortium name="Mycorrhizal Genomics Consortium"/>
            <person name="Kohler A."/>
            <person name="Kuo A."/>
            <person name="Nagy L.G."/>
            <person name="Floudas D."/>
            <person name="Copeland A."/>
            <person name="Barry K.W."/>
            <person name="Cichocki N."/>
            <person name="Veneault-Fourrey C."/>
            <person name="LaButti K."/>
            <person name="Lindquist E.A."/>
            <person name="Lipzen A."/>
            <person name="Lundell T."/>
            <person name="Morin E."/>
            <person name="Murat C."/>
            <person name="Riley R."/>
            <person name="Ohm R."/>
            <person name="Sun H."/>
            <person name="Tunlid A."/>
            <person name="Henrissat B."/>
            <person name="Grigoriev I.V."/>
            <person name="Hibbett D.S."/>
            <person name="Martin F."/>
        </authorList>
    </citation>
    <scope>NUCLEOTIDE SEQUENCE [LARGE SCALE GENOMIC DNA]</scope>
    <source>
        <strain evidence="3">F 1598</strain>
    </source>
</reference>
<dbReference type="AlphaFoldDB" id="A0A0C3BVL6"/>
<reference evidence="2 3" key="1">
    <citation type="submission" date="2014-04" db="EMBL/GenBank/DDBJ databases">
        <authorList>
            <consortium name="DOE Joint Genome Institute"/>
            <person name="Kuo A."/>
            <person name="Tarkka M."/>
            <person name="Buscot F."/>
            <person name="Kohler A."/>
            <person name="Nagy L.G."/>
            <person name="Floudas D."/>
            <person name="Copeland A."/>
            <person name="Barry K.W."/>
            <person name="Cichocki N."/>
            <person name="Veneault-Fourrey C."/>
            <person name="LaButti K."/>
            <person name="Lindquist E.A."/>
            <person name="Lipzen A."/>
            <person name="Lundell T."/>
            <person name="Morin E."/>
            <person name="Murat C."/>
            <person name="Sun H."/>
            <person name="Tunlid A."/>
            <person name="Henrissat B."/>
            <person name="Grigoriev I.V."/>
            <person name="Hibbett D.S."/>
            <person name="Martin F."/>
            <person name="Nordberg H.P."/>
            <person name="Cantor M.N."/>
            <person name="Hua S.X."/>
        </authorList>
    </citation>
    <scope>NUCLEOTIDE SEQUENCE [LARGE SCALE GENOMIC DNA]</scope>
    <source>
        <strain evidence="2 3">F 1598</strain>
    </source>
</reference>
<keyword evidence="3" id="KW-1185">Reference proteome</keyword>
<evidence type="ECO:0000256" key="1">
    <source>
        <dbReference type="SAM" id="MobiDB-lite"/>
    </source>
</evidence>
<feature type="region of interest" description="Disordered" evidence="1">
    <location>
        <begin position="69"/>
        <end position="102"/>
    </location>
</feature>
<gene>
    <name evidence="2" type="ORF">PILCRDRAFT_821509</name>
</gene>
<dbReference type="InParanoid" id="A0A0C3BVL6"/>
<organism evidence="2 3">
    <name type="scientific">Piloderma croceum (strain F 1598)</name>
    <dbReference type="NCBI Taxonomy" id="765440"/>
    <lineage>
        <taxon>Eukaryota</taxon>
        <taxon>Fungi</taxon>
        <taxon>Dikarya</taxon>
        <taxon>Basidiomycota</taxon>
        <taxon>Agaricomycotina</taxon>
        <taxon>Agaricomycetes</taxon>
        <taxon>Agaricomycetidae</taxon>
        <taxon>Atheliales</taxon>
        <taxon>Atheliaceae</taxon>
        <taxon>Piloderma</taxon>
    </lineage>
</organism>
<dbReference type="HOGENOM" id="CLU_692817_0_0_1"/>
<proteinExistence type="predicted"/>
<feature type="region of interest" description="Disordered" evidence="1">
    <location>
        <begin position="191"/>
        <end position="234"/>
    </location>
</feature>
<dbReference type="Proteomes" id="UP000054166">
    <property type="component" value="Unassembled WGS sequence"/>
</dbReference>
<sequence>MDHRKTYLNGLSRTKLQKLAKKYPGVKANWKSQTIRERLLDPRYNIEIPALGPAEASASQKYRLPSVTVESEASAQSKRKQADVSVTDRLSKRHRSASVPSTSLVALLQEMPDVVPPRHGRSRSRGVSVGPTLHKPDAITTTSGPTPLYEARDCSSHGVLSPVLEDEEYSSQRWEAVTPREFSIAVVTSVQNHHTQETVTATTSTGKRAQRDTGDDDDENQLRSRARRRLEAGDIPRIPAAQKGKAKMTAEEFDAWKWDEKVQLILELINRGRKDQADARARKLQEQQYEAKQRQKRIHLAGRALFAMMVELGPDFGPVFSSTCDYLRTCIQSKRAVTTAPQFVPQGPDIRASGPSTSLIGYDQEKLHAVSQAASAIAELHEKGYTMQDIMTVVFSPR</sequence>
<accession>A0A0C3BVL6</accession>
<feature type="compositionally biased region" description="Polar residues" evidence="1">
    <location>
        <begin position="191"/>
        <end position="207"/>
    </location>
</feature>
<evidence type="ECO:0000313" key="3">
    <source>
        <dbReference type="Proteomes" id="UP000054166"/>
    </source>
</evidence>
<feature type="region of interest" description="Disordered" evidence="1">
    <location>
        <begin position="114"/>
        <end position="148"/>
    </location>
</feature>
<protein>
    <submittedName>
        <fullName evidence="2">Uncharacterized protein</fullName>
    </submittedName>
</protein>
<name>A0A0C3BVL6_PILCF</name>
<dbReference type="EMBL" id="KN832999">
    <property type="protein sequence ID" value="KIM81422.1"/>
    <property type="molecule type" value="Genomic_DNA"/>
</dbReference>